<proteinExistence type="predicted"/>
<evidence type="ECO:0000256" key="1">
    <source>
        <dbReference type="SAM" id="Coils"/>
    </source>
</evidence>
<dbReference type="AlphaFoldDB" id="D5V7P5"/>
<feature type="coiled-coil region" evidence="1">
    <location>
        <begin position="4"/>
        <end position="31"/>
    </location>
</feature>
<gene>
    <name evidence="2" type="ordered locus">Arnit_3017</name>
</gene>
<dbReference type="OrthoDB" id="5348670at2"/>
<protein>
    <submittedName>
        <fullName evidence="2">Uncharacterized protein</fullName>
    </submittedName>
</protein>
<dbReference type="STRING" id="572480.Arnit_3017"/>
<sequence length="417" mass="49084">MESIVALEALIQENEKKIALQKQQLKNHEAGINKLSRMAIASSENALEISTELVEKYKKMLEKLQTIEGKELEEKEKLVFLAERKKYFDAQPSRIKLNVEQSNDKKLEVLRIIEELPIDVNFEDKELFEIATKSLELGLGDLNDISNKLEDIKSEFKAIKDQIDEKNIQELSTIDFFLPIVVLHFYVLSSNIIDNIEFDNERALQKKEALENEINEKREKFTTSLEEKEELLKEKQSEENSDKEEIKELESIIKSLNNELNKLKEIKIPEVKLKTFSGFPKYQDWWIRELWVSHQAYFALFKWKEIISNLCATTEQKKAWSIIFDRWVFIKKLLNDKGSLAYDYHYAFDSLMSTYGELEEELEIKNIESMEVIINQITKKEDFSKNVDFHNVNTSYLKFKMDKLKSKDKNSSSDMLF</sequence>
<reference evidence="2 3" key="1">
    <citation type="journal article" date="2010" name="Stand. Genomic Sci.">
        <title>Complete genome sequence of Arcobacter nitrofigilis type strain (CI).</title>
        <authorList>
            <person name="Pati A."/>
            <person name="Gronow S."/>
            <person name="Lapidus A."/>
            <person name="Copeland A."/>
            <person name="Glavina Del Rio T."/>
            <person name="Nolan M."/>
            <person name="Lucas S."/>
            <person name="Tice H."/>
            <person name="Cheng J.F."/>
            <person name="Han C."/>
            <person name="Chertkov O."/>
            <person name="Bruce D."/>
            <person name="Tapia R."/>
            <person name="Goodwin L."/>
            <person name="Pitluck S."/>
            <person name="Liolios K."/>
            <person name="Ivanova N."/>
            <person name="Mavromatis K."/>
            <person name="Chen A."/>
            <person name="Palaniappan K."/>
            <person name="Land M."/>
            <person name="Hauser L."/>
            <person name="Chang Y.J."/>
            <person name="Jeffries C.D."/>
            <person name="Detter J.C."/>
            <person name="Rohde M."/>
            <person name="Goker M."/>
            <person name="Bristow J."/>
            <person name="Eisen J.A."/>
            <person name="Markowitz V."/>
            <person name="Hugenholtz P."/>
            <person name="Klenk H.P."/>
            <person name="Kyrpides N.C."/>
        </authorList>
    </citation>
    <scope>NUCLEOTIDE SEQUENCE [LARGE SCALE GENOMIC DNA]</scope>
    <source>
        <strain evidence="3">ATCC 33309 / DSM 7299 / CCUG 15893 / LMG 7604 / NCTC 12251 / CI</strain>
    </source>
</reference>
<dbReference type="EMBL" id="CP001999">
    <property type="protein sequence ID" value="ADG94665.1"/>
    <property type="molecule type" value="Genomic_DNA"/>
</dbReference>
<feature type="coiled-coil region" evidence="1">
    <location>
        <begin position="142"/>
        <end position="169"/>
    </location>
</feature>
<organism evidence="2 3">
    <name type="scientific">Arcobacter nitrofigilis (strain ATCC 33309 / DSM 7299 / CCUG 15893 / LMG 7604 / NCTC 12251 / CI)</name>
    <name type="common">Campylobacter nitrofigilis</name>
    <dbReference type="NCBI Taxonomy" id="572480"/>
    <lineage>
        <taxon>Bacteria</taxon>
        <taxon>Pseudomonadati</taxon>
        <taxon>Campylobacterota</taxon>
        <taxon>Epsilonproteobacteria</taxon>
        <taxon>Campylobacterales</taxon>
        <taxon>Arcobacteraceae</taxon>
        <taxon>Arcobacter</taxon>
    </lineage>
</organism>
<accession>D5V7P5</accession>
<evidence type="ECO:0000313" key="3">
    <source>
        <dbReference type="Proteomes" id="UP000000939"/>
    </source>
</evidence>
<keyword evidence="3" id="KW-1185">Reference proteome</keyword>
<feature type="coiled-coil region" evidence="1">
    <location>
        <begin position="193"/>
        <end position="266"/>
    </location>
</feature>
<name>D5V7P5_ARCNC</name>
<keyword evidence="1" id="KW-0175">Coiled coil</keyword>
<dbReference type="KEGG" id="ant:Arnit_3017"/>
<dbReference type="HOGENOM" id="CLU_658328_0_0_7"/>
<dbReference type="RefSeq" id="WP_013136810.1">
    <property type="nucleotide sequence ID" value="NC_014166.1"/>
</dbReference>
<dbReference type="Proteomes" id="UP000000939">
    <property type="component" value="Chromosome"/>
</dbReference>
<evidence type="ECO:0000313" key="2">
    <source>
        <dbReference type="EMBL" id="ADG94665.1"/>
    </source>
</evidence>